<protein>
    <submittedName>
        <fullName evidence="4">Nucleotide-binding universal stress UspA family protein</fullName>
    </submittedName>
</protein>
<dbReference type="Pfam" id="PF00582">
    <property type="entry name" value="Usp"/>
    <property type="match status" value="1"/>
</dbReference>
<name>A0A7W0C8T9_9BACT</name>
<feature type="domain" description="UspA" evidence="3">
    <location>
        <begin position="2"/>
        <end position="130"/>
    </location>
</feature>
<dbReference type="InterPro" id="IPR014729">
    <property type="entry name" value="Rossmann-like_a/b/a_fold"/>
</dbReference>
<comment type="caution">
    <text evidence="4">The sequence shown here is derived from an EMBL/GenBank/DDBJ whole genome shotgun (WGS) entry which is preliminary data.</text>
</comment>
<keyword evidence="5" id="KW-1185">Reference proteome</keyword>
<evidence type="ECO:0000256" key="1">
    <source>
        <dbReference type="ARBA" id="ARBA00008791"/>
    </source>
</evidence>
<sequence length="130" mass="14499">MKIMLCYTGSRSSHSALSETVKRARAMDAQVYLVASMEKGTEDEQKTIGQLEAALKDAEEQLKKEDIACETHLLVRGMTPDEDLLAYAREQNVDEIVIGIRKRSRMGKLLFGSTAQFLILNAHCPVLTVK</sequence>
<gene>
    <name evidence="4" type="ORF">HNR65_001617</name>
</gene>
<dbReference type="AlphaFoldDB" id="A0A7W0C8T9"/>
<dbReference type="CDD" id="cd00293">
    <property type="entry name" value="USP-like"/>
    <property type="match status" value="1"/>
</dbReference>
<feature type="coiled-coil region" evidence="2">
    <location>
        <begin position="41"/>
        <end position="68"/>
    </location>
</feature>
<dbReference type="RefSeq" id="WP_181550938.1">
    <property type="nucleotide sequence ID" value="NZ_JACDUS010000003.1"/>
</dbReference>
<dbReference type="EMBL" id="JACDUS010000003">
    <property type="protein sequence ID" value="MBA2881291.1"/>
    <property type="molecule type" value="Genomic_DNA"/>
</dbReference>
<dbReference type="SUPFAM" id="SSF52402">
    <property type="entry name" value="Adenine nucleotide alpha hydrolases-like"/>
    <property type="match status" value="1"/>
</dbReference>
<reference evidence="4 5" key="1">
    <citation type="submission" date="2020-07" db="EMBL/GenBank/DDBJ databases">
        <title>Genomic Encyclopedia of Type Strains, Phase IV (KMG-IV): sequencing the most valuable type-strain genomes for metagenomic binning, comparative biology and taxonomic classification.</title>
        <authorList>
            <person name="Goeker M."/>
        </authorList>
    </citation>
    <scope>NUCLEOTIDE SEQUENCE [LARGE SCALE GENOMIC DNA]</scope>
    <source>
        <strain evidence="4 5">DSM 17721</strain>
    </source>
</reference>
<dbReference type="Proteomes" id="UP000525298">
    <property type="component" value="Unassembled WGS sequence"/>
</dbReference>
<organism evidence="4 5">
    <name type="scientific">Desulfosalsimonas propionicica</name>
    <dbReference type="NCBI Taxonomy" id="332175"/>
    <lineage>
        <taxon>Bacteria</taxon>
        <taxon>Pseudomonadati</taxon>
        <taxon>Thermodesulfobacteriota</taxon>
        <taxon>Desulfobacteria</taxon>
        <taxon>Desulfobacterales</taxon>
        <taxon>Desulfosalsimonadaceae</taxon>
        <taxon>Desulfosalsimonas</taxon>
    </lineage>
</organism>
<keyword evidence="2" id="KW-0175">Coiled coil</keyword>
<dbReference type="PANTHER" id="PTHR46268:SF6">
    <property type="entry name" value="UNIVERSAL STRESS PROTEIN UP12"/>
    <property type="match status" value="1"/>
</dbReference>
<dbReference type="PRINTS" id="PR01438">
    <property type="entry name" value="UNVRSLSTRESS"/>
</dbReference>
<dbReference type="InterPro" id="IPR006015">
    <property type="entry name" value="Universal_stress_UspA"/>
</dbReference>
<evidence type="ECO:0000256" key="2">
    <source>
        <dbReference type="SAM" id="Coils"/>
    </source>
</evidence>
<dbReference type="Gene3D" id="3.40.50.620">
    <property type="entry name" value="HUPs"/>
    <property type="match status" value="1"/>
</dbReference>
<dbReference type="InterPro" id="IPR006016">
    <property type="entry name" value="UspA"/>
</dbReference>
<proteinExistence type="inferred from homology"/>
<dbReference type="PANTHER" id="PTHR46268">
    <property type="entry name" value="STRESS RESPONSE PROTEIN NHAX"/>
    <property type="match status" value="1"/>
</dbReference>
<evidence type="ECO:0000313" key="5">
    <source>
        <dbReference type="Proteomes" id="UP000525298"/>
    </source>
</evidence>
<comment type="similarity">
    <text evidence="1">Belongs to the universal stress protein A family.</text>
</comment>
<accession>A0A7W0C8T9</accession>
<evidence type="ECO:0000259" key="3">
    <source>
        <dbReference type="Pfam" id="PF00582"/>
    </source>
</evidence>
<evidence type="ECO:0000313" key="4">
    <source>
        <dbReference type="EMBL" id="MBA2881291.1"/>
    </source>
</evidence>